<sequence>MTVPAAAAAAAATMGMPPPDKSAAAGLFVQCTLRAKSARVFARLILRPRNIYDIPRLERREYKRVIFAVLLRLPVRQVLAPVLGSQARITLKAPY</sequence>
<organism>
    <name type="scientific">Pyricularia oryzae (strain P131)</name>
    <name type="common">Rice blast fungus</name>
    <name type="synonym">Magnaporthe oryzae</name>
    <dbReference type="NCBI Taxonomy" id="1143193"/>
    <lineage>
        <taxon>Eukaryota</taxon>
        <taxon>Fungi</taxon>
        <taxon>Dikarya</taxon>
        <taxon>Ascomycota</taxon>
        <taxon>Pezizomycotina</taxon>
        <taxon>Sordariomycetes</taxon>
        <taxon>Sordariomycetidae</taxon>
        <taxon>Magnaporthales</taxon>
        <taxon>Pyriculariaceae</taxon>
        <taxon>Pyricularia</taxon>
    </lineage>
</organism>
<proteinExistence type="predicted"/>
<accession>L7J6R9</accession>
<reference evidence="1" key="1">
    <citation type="journal article" date="2012" name="PLoS Genet.">
        <title>Comparative analysis of the genomes of two field isolates of the rice blast fungus Magnaporthe oryzae.</title>
        <authorList>
            <person name="Xue M."/>
            <person name="Yang J."/>
            <person name="Li Z."/>
            <person name="Hu S."/>
            <person name="Yao N."/>
            <person name="Dean R.A."/>
            <person name="Zhao W."/>
            <person name="Shen M."/>
            <person name="Zhang H."/>
            <person name="Li C."/>
            <person name="Liu L."/>
            <person name="Cao L."/>
            <person name="Xu X."/>
            <person name="Xing Y."/>
            <person name="Hsiang T."/>
            <person name="Zhang Z."/>
            <person name="Xu J.R."/>
            <person name="Peng Y.L."/>
        </authorList>
    </citation>
    <scope>NUCLEOTIDE SEQUENCE [LARGE SCALE GENOMIC DNA]</scope>
    <source>
        <strain evidence="1">P131</strain>
    </source>
</reference>
<dbReference type="AlphaFoldDB" id="L7J6R9"/>
<gene>
    <name evidence="1" type="ORF">OOW_P131scaffold00937g2</name>
</gene>
<protein>
    <submittedName>
        <fullName evidence="1">Uncharacterized protein</fullName>
    </submittedName>
</protein>
<dbReference type="EMBL" id="JH795770">
    <property type="protein sequence ID" value="ELQ63838.1"/>
    <property type="molecule type" value="Genomic_DNA"/>
</dbReference>
<name>L7J6R9_PYRO1</name>
<evidence type="ECO:0000313" key="1">
    <source>
        <dbReference type="EMBL" id="ELQ63838.1"/>
    </source>
</evidence>